<feature type="non-terminal residue" evidence="1">
    <location>
        <position position="1"/>
    </location>
</feature>
<dbReference type="AlphaFoldDB" id="A0A0B2JSP4"/>
<organism evidence="1 2">
    <name type="scientific">Anaerovibrio lipolyticus</name>
    <dbReference type="NCBI Taxonomy" id="82374"/>
    <lineage>
        <taxon>Bacteria</taxon>
        <taxon>Bacillati</taxon>
        <taxon>Bacillota</taxon>
        <taxon>Negativicutes</taxon>
        <taxon>Selenomonadales</taxon>
        <taxon>Selenomonadaceae</taxon>
        <taxon>Anaerovibrio</taxon>
    </lineage>
</organism>
<proteinExistence type="predicted"/>
<dbReference type="EMBL" id="JSCE01000206">
    <property type="protein sequence ID" value="KHM51355.1"/>
    <property type="molecule type" value="Genomic_DNA"/>
</dbReference>
<protein>
    <submittedName>
        <fullName evidence="1">Uncharacterized protein</fullName>
    </submittedName>
</protein>
<gene>
    <name evidence="1" type="ORF">NZ47_10910</name>
</gene>
<reference evidence="1 2" key="1">
    <citation type="journal article" date="2013" name="PLoS ONE">
        <title>Identification and characterization of three novel lipases belonging to families II and V from Anaerovibrio lipolyticus 5ST.</title>
        <authorList>
            <person name="Prive F."/>
            <person name="Kaderbhai N.N."/>
            <person name="Girdwood S."/>
            <person name="Worgan H.J."/>
            <person name="Pinloche E."/>
            <person name="Scollan N.D."/>
            <person name="Huws S.A."/>
            <person name="Newbold C.J."/>
        </authorList>
    </citation>
    <scope>NUCLEOTIDE SEQUENCE [LARGE SCALE GENOMIC DNA]</scope>
    <source>
        <strain evidence="1 2">5S</strain>
    </source>
</reference>
<keyword evidence="2" id="KW-1185">Reference proteome</keyword>
<name>A0A0B2JSP4_9FIRM</name>
<dbReference type="Proteomes" id="UP000030993">
    <property type="component" value="Unassembled WGS sequence"/>
</dbReference>
<evidence type="ECO:0000313" key="2">
    <source>
        <dbReference type="Proteomes" id="UP000030993"/>
    </source>
</evidence>
<evidence type="ECO:0000313" key="1">
    <source>
        <dbReference type="EMBL" id="KHM51355.1"/>
    </source>
</evidence>
<accession>A0A0B2JSP4</accession>
<sequence>QKNIGEQQEVKTLYYKVMYCEVLVRPRLRGLVGAQGSRTLLRGHTLGISALNGFCCSRSRPSAEGEAIASASATLQEMVGTFFGGMTAPLWGVVIPSGYYTWRWGRWLECADWRAAHRAERKGATGQLPPYWPSSRNWTKCRQLCMGSACRFHTLLFGASLRVGV</sequence>
<comment type="caution">
    <text evidence="1">The sequence shown here is derived from an EMBL/GenBank/DDBJ whole genome shotgun (WGS) entry which is preliminary data.</text>
</comment>
<dbReference type="RefSeq" id="WP_039210575.1">
    <property type="nucleotide sequence ID" value="NZ_JSCE01000206.1"/>
</dbReference>